<reference evidence="9 10" key="1">
    <citation type="submission" date="2023-05" db="EMBL/GenBank/DDBJ databases">
        <title>Actinoplanes sp. NEAU-A12 genome sequencing.</title>
        <authorList>
            <person name="Wang Z.-S."/>
        </authorList>
    </citation>
    <scope>NUCLEOTIDE SEQUENCE [LARGE SCALE GENOMIC DNA]</scope>
    <source>
        <strain evidence="9 10">NEAU-A12</strain>
    </source>
</reference>
<dbReference type="CDD" id="cd06225">
    <property type="entry name" value="HAMP"/>
    <property type="match status" value="1"/>
</dbReference>
<dbReference type="SMART" id="SM00304">
    <property type="entry name" value="HAMP"/>
    <property type="match status" value="3"/>
</dbReference>
<dbReference type="Pfam" id="PF00015">
    <property type="entry name" value="MCPsignal"/>
    <property type="match status" value="1"/>
</dbReference>
<comment type="similarity">
    <text evidence="4">Belongs to the methyl-accepting chemotaxis (MCP) protein family.</text>
</comment>
<keyword evidence="6" id="KW-0472">Membrane</keyword>
<feature type="transmembrane region" description="Helical" evidence="6">
    <location>
        <begin position="192"/>
        <end position="212"/>
    </location>
</feature>
<dbReference type="InterPro" id="IPR024478">
    <property type="entry name" value="HlyB_4HB_MCP"/>
</dbReference>
<dbReference type="EMBL" id="JASCTH010000005">
    <property type="protein sequence ID" value="MDI6098977.1"/>
    <property type="molecule type" value="Genomic_DNA"/>
</dbReference>
<dbReference type="PANTHER" id="PTHR32089">
    <property type="entry name" value="METHYL-ACCEPTING CHEMOTAXIS PROTEIN MCPB"/>
    <property type="match status" value="1"/>
</dbReference>
<keyword evidence="2 6" id="KW-1133">Transmembrane helix</keyword>
<feature type="domain" description="HAMP" evidence="8">
    <location>
        <begin position="213"/>
        <end position="265"/>
    </location>
</feature>
<dbReference type="SMART" id="SM00283">
    <property type="entry name" value="MA"/>
    <property type="match status" value="1"/>
</dbReference>
<evidence type="ECO:0000256" key="6">
    <source>
        <dbReference type="SAM" id="Phobius"/>
    </source>
</evidence>
<dbReference type="Gene3D" id="1.10.287.950">
    <property type="entry name" value="Methyl-accepting chemotaxis protein"/>
    <property type="match status" value="1"/>
</dbReference>
<evidence type="ECO:0000256" key="1">
    <source>
        <dbReference type="ARBA" id="ARBA00022692"/>
    </source>
</evidence>
<evidence type="ECO:0000313" key="10">
    <source>
        <dbReference type="Proteomes" id="UP001241758"/>
    </source>
</evidence>
<evidence type="ECO:0000259" key="7">
    <source>
        <dbReference type="PROSITE" id="PS50111"/>
    </source>
</evidence>
<dbReference type="Pfam" id="PF12729">
    <property type="entry name" value="4HB_MCP_1"/>
    <property type="match status" value="1"/>
</dbReference>
<evidence type="ECO:0000256" key="5">
    <source>
        <dbReference type="PROSITE-ProRule" id="PRU00284"/>
    </source>
</evidence>
<name>A0ABT6WGY9_9ACTN</name>
<keyword evidence="3 5" id="KW-0807">Transducer</keyword>
<dbReference type="Proteomes" id="UP001241758">
    <property type="component" value="Unassembled WGS sequence"/>
</dbReference>
<evidence type="ECO:0000259" key="8">
    <source>
        <dbReference type="PROSITE" id="PS50885"/>
    </source>
</evidence>
<sequence>MRWFDDLSARLKIYAAVAVAGVAAAAIGMVGLQKMGQMADAAEYLYRDNLVPVAQLGTVQEEVQRSWLALLDTVVVQPKADTAADRKTMADADAEVDAVFAEYTATDMTGREQAVQEFRTALGQLREVRDAQLVPLAQAGDVPGFAKVRDTAGRPVLNTAVSALDELVEIEMKVAADKRAETSTAYQSARTLMIVLLVVGLALALGMAFLVVRGIMKTLEAVGRVTRALADRDLTVRAGVAGRDELGRMATELDSGTMAVAASVDRMAQVAVTLSAAAVHLSAVSGTLQAGAEEASSRVGSASDASESVNSGVQSIAAGAEQMSASITEIASNAGQAAQVAQQGMTVAQQTTARVAELGLASAEIGQVVQLITSIAEQTNLLALNATIEAARAGELGKGFAVVAGEVKELAQQTAKATEDITARIGAIQSSSGAAAAAIAEITEVIGRISDYTTTIASAVEEQTATTAEMSRSVSDAATHSGEVARTVSGVAEIASSTAHSAQETQKAAADLTAMADDLTQLVNGFRH</sequence>
<dbReference type="InterPro" id="IPR003660">
    <property type="entry name" value="HAMP_dom"/>
</dbReference>
<dbReference type="PROSITE" id="PS50111">
    <property type="entry name" value="CHEMOTAXIS_TRANSDUC_2"/>
    <property type="match status" value="1"/>
</dbReference>
<organism evidence="9 10">
    <name type="scientific">Actinoplanes sandaracinus</name>
    <dbReference type="NCBI Taxonomy" id="3045177"/>
    <lineage>
        <taxon>Bacteria</taxon>
        <taxon>Bacillati</taxon>
        <taxon>Actinomycetota</taxon>
        <taxon>Actinomycetes</taxon>
        <taxon>Micromonosporales</taxon>
        <taxon>Micromonosporaceae</taxon>
        <taxon>Actinoplanes</taxon>
    </lineage>
</organism>
<keyword evidence="1 6" id="KW-0812">Transmembrane</keyword>
<comment type="caution">
    <text evidence="9">The sequence shown here is derived from an EMBL/GenBank/DDBJ whole genome shotgun (WGS) entry which is preliminary data.</text>
</comment>
<proteinExistence type="inferred from homology"/>
<evidence type="ECO:0000313" key="9">
    <source>
        <dbReference type="EMBL" id="MDI6098977.1"/>
    </source>
</evidence>
<protein>
    <submittedName>
        <fullName evidence="9">Methyl-accepting chemotaxis protein</fullName>
    </submittedName>
</protein>
<dbReference type="PANTHER" id="PTHR32089:SF112">
    <property type="entry name" value="LYSOZYME-LIKE PROTEIN-RELATED"/>
    <property type="match status" value="1"/>
</dbReference>
<dbReference type="InterPro" id="IPR004089">
    <property type="entry name" value="MCPsignal_dom"/>
</dbReference>
<dbReference type="SUPFAM" id="SSF58104">
    <property type="entry name" value="Methyl-accepting chemotaxis protein (MCP) signaling domain"/>
    <property type="match status" value="1"/>
</dbReference>
<dbReference type="RefSeq" id="WP_282758912.1">
    <property type="nucleotide sequence ID" value="NZ_JASCTH010000005.1"/>
</dbReference>
<keyword evidence="10" id="KW-1185">Reference proteome</keyword>
<gene>
    <name evidence="9" type="ORF">QLQ12_10230</name>
</gene>
<feature type="transmembrane region" description="Helical" evidence="6">
    <location>
        <begin position="13"/>
        <end position="32"/>
    </location>
</feature>
<accession>A0ABT6WGY9</accession>
<feature type="domain" description="Methyl-accepting transducer" evidence="7">
    <location>
        <begin position="277"/>
        <end position="513"/>
    </location>
</feature>
<evidence type="ECO:0000256" key="4">
    <source>
        <dbReference type="ARBA" id="ARBA00029447"/>
    </source>
</evidence>
<evidence type="ECO:0000256" key="2">
    <source>
        <dbReference type="ARBA" id="ARBA00022989"/>
    </source>
</evidence>
<dbReference type="PROSITE" id="PS50885">
    <property type="entry name" value="HAMP"/>
    <property type="match status" value="1"/>
</dbReference>
<evidence type="ECO:0000256" key="3">
    <source>
        <dbReference type="ARBA" id="ARBA00023224"/>
    </source>
</evidence>